<name>A0A832HZ04_UNCEI</name>
<dbReference type="SUPFAM" id="SSF52833">
    <property type="entry name" value="Thioredoxin-like"/>
    <property type="match status" value="1"/>
</dbReference>
<evidence type="ECO:0000259" key="1">
    <source>
        <dbReference type="PROSITE" id="PS51352"/>
    </source>
</evidence>
<dbReference type="PANTHER" id="PTHR42852">
    <property type="entry name" value="THIOL:DISULFIDE INTERCHANGE PROTEIN DSBE"/>
    <property type="match status" value="1"/>
</dbReference>
<evidence type="ECO:0000313" key="2">
    <source>
        <dbReference type="EMBL" id="HGZ42059.1"/>
    </source>
</evidence>
<comment type="caution">
    <text evidence="2">The sequence shown here is derived from an EMBL/GenBank/DDBJ whole genome shotgun (WGS) entry which is preliminary data.</text>
</comment>
<reference evidence="2" key="1">
    <citation type="journal article" date="2020" name="mSystems">
        <title>Genome- and Community-Level Interaction Insights into Carbon Utilization and Element Cycling Functions of Hydrothermarchaeota in Hydrothermal Sediment.</title>
        <authorList>
            <person name="Zhou Z."/>
            <person name="Liu Y."/>
            <person name="Xu W."/>
            <person name="Pan J."/>
            <person name="Luo Z.H."/>
            <person name="Li M."/>
        </authorList>
    </citation>
    <scope>NUCLEOTIDE SEQUENCE [LARGE SCALE GENOMIC DNA]</scope>
    <source>
        <strain evidence="2">SpSt-381</strain>
    </source>
</reference>
<accession>A0A832HZ04</accession>
<sequence>MTAKTTRALSRDTRDADKLCDAVQARGPRGPPLTLERNRIVRPLAFPTVICAALCAAVLLCEPARAGGSKTAPPFSVRALDGRVVRLSDFKGRAVVMDFWATWCQPCRASMPHLDALQERFEPQGLVVLGLSIDDQPPAAVRRFADKLGVRFRLAMADEQVLDAYGPIRSIPTTFFINRRGEIVRRVVGYIDPETLEAYARELF</sequence>
<feature type="domain" description="Thioredoxin" evidence="1">
    <location>
        <begin position="66"/>
        <end position="204"/>
    </location>
</feature>
<dbReference type="Gene3D" id="3.40.30.10">
    <property type="entry name" value="Glutaredoxin"/>
    <property type="match status" value="1"/>
</dbReference>
<dbReference type="PANTHER" id="PTHR42852:SF13">
    <property type="entry name" value="PROTEIN DIPZ"/>
    <property type="match status" value="1"/>
</dbReference>
<dbReference type="Pfam" id="PF00578">
    <property type="entry name" value="AhpC-TSA"/>
    <property type="match status" value="1"/>
</dbReference>
<dbReference type="GO" id="GO:0016491">
    <property type="term" value="F:oxidoreductase activity"/>
    <property type="evidence" value="ECO:0007669"/>
    <property type="project" value="InterPro"/>
</dbReference>
<dbReference type="EMBL" id="DSQF01000002">
    <property type="protein sequence ID" value="HGZ42059.1"/>
    <property type="molecule type" value="Genomic_DNA"/>
</dbReference>
<proteinExistence type="predicted"/>
<dbReference type="CDD" id="cd02966">
    <property type="entry name" value="TlpA_like_family"/>
    <property type="match status" value="1"/>
</dbReference>
<dbReference type="PROSITE" id="PS51352">
    <property type="entry name" value="THIOREDOXIN_2"/>
    <property type="match status" value="1"/>
</dbReference>
<gene>
    <name evidence="2" type="ORF">ENR23_01305</name>
</gene>
<dbReference type="AlphaFoldDB" id="A0A832HZ04"/>
<organism evidence="2">
    <name type="scientific">Eiseniibacteriota bacterium</name>
    <dbReference type="NCBI Taxonomy" id="2212470"/>
    <lineage>
        <taxon>Bacteria</taxon>
        <taxon>Candidatus Eiseniibacteriota</taxon>
    </lineage>
</organism>
<dbReference type="InterPro" id="IPR013766">
    <property type="entry name" value="Thioredoxin_domain"/>
</dbReference>
<protein>
    <submittedName>
        <fullName evidence="2">TlpA family protein disulfide reductase</fullName>
    </submittedName>
</protein>
<dbReference type="InterPro" id="IPR000866">
    <property type="entry name" value="AhpC/TSA"/>
</dbReference>
<dbReference type="InterPro" id="IPR036249">
    <property type="entry name" value="Thioredoxin-like_sf"/>
</dbReference>
<dbReference type="GO" id="GO:0016209">
    <property type="term" value="F:antioxidant activity"/>
    <property type="evidence" value="ECO:0007669"/>
    <property type="project" value="InterPro"/>
</dbReference>
<dbReference type="InterPro" id="IPR050553">
    <property type="entry name" value="Thioredoxin_ResA/DsbE_sf"/>
</dbReference>